<feature type="transmembrane region" description="Helical" evidence="2">
    <location>
        <begin position="492"/>
        <end position="510"/>
    </location>
</feature>
<feature type="compositionally biased region" description="Basic and acidic residues" evidence="1">
    <location>
        <begin position="320"/>
        <end position="332"/>
    </location>
</feature>
<keyword evidence="3" id="KW-0732">Signal</keyword>
<keyword evidence="2" id="KW-0472">Membrane</keyword>
<proteinExistence type="predicted"/>
<feature type="region of interest" description="Disordered" evidence="1">
    <location>
        <begin position="299"/>
        <end position="343"/>
    </location>
</feature>
<dbReference type="Proteomes" id="UP001285244">
    <property type="component" value="Unassembled WGS sequence"/>
</dbReference>
<keyword evidence="2" id="KW-1133">Transmembrane helix</keyword>
<reference evidence="5 6" key="1">
    <citation type="submission" date="2022-03" db="EMBL/GenBank/DDBJ databases">
        <title>Novel taxa within the pig intestine.</title>
        <authorList>
            <person name="Wylensek D."/>
            <person name="Bishof K."/>
            <person name="Afrizal A."/>
            <person name="Clavel T."/>
        </authorList>
    </citation>
    <scope>NUCLEOTIDE SEQUENCE [LARGE SCALE GENOMIC DNA]</scope>
    <source>
        <strain evidence="5 6">Cla-KB-P134</strain>
    </source>
</reference>
<comment type="caution">
    <text evidence="5">The sequence shown here is derived from an EMBL/GenBank/DDBJ whole genome shotgun (WGS) entry which is preliminary data.</text>
</comment>
<keyword evidence="6" id="KW-1185">Reference proteome</keyword>
<keyword evidence="2" id="KW-0812">Transmembrane</keyword>
<evidence type="ECO:0000256" key="1">
    <source>
        <dbReference type="SAM" id="MobiDB-lite"/>
    </source>
</evidence>
<feature type="domain" description="CNA-B" evidence="4">
    <location>
        <begin position="386"/>
        <end position="470"/>
    </location>
</feature>
<feature type="compositionally biased region" description="Low complexity" evidence="1">
    <location>
        <begin position="299"/>
        <end position="319"/>
    </location>
</feature>
<dbReference type="SUPFAM" id="SSF49478">
    <property type="entry name" value="Cna protein B-type domain"/>
    <property type="match status" value="2"/>
</dbReference>
<evidence type="ECO:0000256" key="2">
    <source>
        <dbReference type="SAM" id="Phobius"/>
    </source>
</evidence>
<dbReference type="CDD" id="cd00222">
    <property type="entry name" value="CollagenBindB"/>
    <property type="match status" value="2"/>
</dbReference>
<evidence type="ECO:0000313" key="5">
    <source>
        <dbReference type="EMBL" id="MDX8416629.1"/>
    </source>
</evidence>
<feature type="signal peptide" evidence="3">
    <location>
        <begin position="1"/>
        <end position="27"/>
    </location>
</feature>
<gene>
    <name evidence="5" type="ORF">MOZ64_02065</name>
</gene>
<feature type="compositionally biased region" description="Polar residues" evidence="1">
    <location>
        <begin position="141"/>
        <end position="153"/>
    </location>
</feature>
<dbReference type="EMBL" id="JALBUS010000002">
    <property type="protein sequence ID" value="MDX8416629.1"/>
    <property type="molecule type" value="Genomic_DNA"/>
</dbReference>
<accession>A0ABU4WJ99</accession>
<protein>
    <submittedName>
        <fullName evidence="5">Cna B-type domain-containing protein</fullName>
    </submittedName>
</protein>
<dbReference type="Pfam" id="PF05738">
    <property type="entry name" value="Cna_B"/>
    <property type="match status" value="2"/>
</dbReference>
<organism evidence="5 6">
    <name type="scientific">Absicoccus intestinalis</name>
    <dbReference type="NCBI Taxonomy" id="2926319"/>
    <lineage>
        <taxon>Bacteria</taxon>
        <taxon>Bacillati</taxon>
        <taxon>Bacillota</taxon>
        <taxon>Erysipelotrichia</taxon>
        <taxon>Erysipelotrichales</taxon>
        <taxon>Erysipelotrichaceae</taxon>
        <taxon>Absicoccus</taxon>
    </lineage>
</organism>
<evidence type="ECO:0000259" key="4">
    <source>
        <dbReference type="Pfam" id="PF05738"/>
    </source>
</evidence>
<feature type="region of interest" description="Disordered" evidence="1">
    <location>
        <begin position="141"/>
        <end position="183"/>
    </location>
</feature>
<evidence type="ECO:0000313" key="6">
    <source>
        <dbReference type="Proteomes" id="UP001285244"/>
    </source>
</evidence>
<dbReference type="InterPro" id="IPR008454">
    <property type="entry name" value="Collagen-bd_Cna-like_B-typ_dom"/>
</dbReference>
<dbReference type="Gene3D" id="2.60.40.1140">
    <property type="entry name" value="Collagen-binding surface protein Cna, B-type domain"/>
    <property type="match status" value="2"/>
</dbReference>
<dbReference type="RefSeq" id="WP_320324964.1">
    <property type="nucleotide sequence ID" value="NZ_JALBUS010000002.1"/>
</dbReference>
<feature type="domain" description="CNA-B" evidence="4">
    <location>
        <begin position="208"/>
        <end position="283"/>
    </location>
</feature>
<feature type="compositionally biased region" description="Acidic residues" evidence="1">
    <location>
        <begin position="154"/>
        <end position="168"/>
    </location>
</feature>
<sequence length="516" mass="57074">MNRKHVMGLLFAATMVCSNFGSVPIYAQETTNYNEAGTVQLLKDETPIEDDTKVTINDQLVMELNDVNFDGTDLTLNLPNIDVQEDEVKIDGQVAEVETTDNKGQVSELTLKSEDISAGTHSVTIPFTVQKDTIIKDVQVQKEQTTDDSTNQDNETEVTDQENQDNEADTTLTEKTSSQDDTTETKDITLTLDDTTVKTVSLQGVIDWDTDIKDSQKPEEVKVSLLANGQPTGDSYEVKGSDWKFTFGQEPKYADEEQKEEVNYSVEVEPVENFTSEVKTNKKSNATVKYIDVDMTADTTSTESTTDTKSNEDSTTTSDTKSDSESTTKSDSESTTTNNSQTNIELKQNNIEVNVENVQQNNILVVDPSKDTEVLATDNADETVNVQGKIVWKDDSDKNKQRPKTVTVILYANNKQFKAMEVQGSSDEWTFEFDGLPKNDENGKAYSYTIKEKALSHYRGDVDGYTLTNTYIAENTQTTSGTNTGTQTNTGLYIGVGAAAIVVIVILVALKRKQNE</sequence>
<feature type="chain" id="PRO_5046747148" evidence="3">
    <location>
        <begin position="28"/>
        <end position="516"/>
    </location>
</feature>
<name>A0ABU4WJ99_9FIRM</name>
<evidence type="ECO:0000256" key="3">
    <source>
        <dbReference type="SAM" id="SignalP"/>
    </source>
</evidence>